<evidence type="ECO:0000313" key="2">
    <source>
        <dbReference type="EMBL" id="KAK8997777.1"/>
    </source>
</evidence>
<gene>
    <name evidence="2" type="ORF">V6N11_012315</name>
</gene>
<feature type="signal peptide" evidence="1">
    <location>
        <begin position="1"/>
        <end position="22"/>
    </location>
</feature>
<name>A0ABR2QAT0_9ROSI</name>
<keyword evidence="1" id="KW-0732">Signal</keyword>
<dbReference type="Proteomes" id="UP001396334">
    <property type="component" value="Unassembled WGS sequence"/>
</dbReference>
<proteinExistence type="predicted"/>
<dbReference type="EMBL" id="JBBPBN010000042">
    <property type="protein sequence ID" value="KAK8997777.1"/>
    <property type="molecule type" value="Genomic_DNA"/>
</dbReference>
<keyword evidence="3" id="KW-1185">Reference proteome</keyword>
<evidence type="ECO:0000313" key="3">
    <source>
        <dbReference type="Proteomes" id="UP001396334"/>
    </source>
</evidence>
<accession>A0ABR2QAT0</accession>
<reference evidence="2 3" key="1">
    <citation type="journal article" date="2024" name="G3 (Bethesda)">
        <title>Genome assembly of Hibiscus sabdariffa L. provides insights into metabolisms of medicinal natural products.</title>
        <authorList>
            <person name="Kim T."/>
        </authorList>
    </citation>
    <scope>NUCLEOTIDE SEQUENCE [LARGE SCALE GENOMIC DNA]</scope>
    <source>
        <strain evidence="2">TK-2024</strain>
        <tissue evidence="2">Old leaves</tissue>
    </source>
</reference>
<organism evidence="2 3">
    <name type="scientific">Hibiscus sabdariffa</name>
    <name type="common">roselle</name>
    <dbReference type="NCBI Taxonomy" id="183260"/>
    <lineage>
        <taxon>Eukaryota</taxon>
        <taxon>Viridiplantae</taxon>
        <taxon>Streptophyta</taxon>
        <taxon>Embryophyta</taxon>
        <taxon>Tracheophyta</taxon>
        <taxon>Spermatophyta</taxon>
        <taxon>Magnoliopsida</taxon>
        <taxon>eudicotyledons</taxon>
        <taxon>Gunneridae</taxon>
        <taxon>Pentapetalae</taxon>
        <taxon>rosids</taxon>
        <taxon>malvids</taxon>
        <taxon>Malvales</taxon>
        <taxon>Malvaceae</taxon>
        <taxon>Malvoideae</taxon>
        <taxon>Hibiscus</taxon>
    </lineage>
</organism>
<protein>
    <submittedName>
        <fullName evidence="2">Uncharacterized protein</fullName>
    </submittedName>
</protein>
<sequence>MTATLKLLWDFISVFLFLPASTNKSSSEPKLKEADTESKEQLLTTVGKAVFPAEKCTDKGIVVTFHAVECTRILHPTLQAVNFPSMNNSEIIVEVAIEPTGKKPSSKSRKEEGTDLWALLTFSYGYSISWYLLAKDPTKHDELEGNE</sequence>
<feature type="chain" id="PRO_5046464557" evidence="1">
    <location>
        <begin position="23"/>
        <end position="147"/>
    </location>
</feature>
<evidence type="ECO:0000256" key="1">
    <source>
        <dbReference type="SAM" id="SignalP"/>
    </source>
</evidence>
<comment type="caution">
    <text evidence="2">The sequence shown here is derived from an EMBL/GenBank/DDBJ whole genome shotgun (WGS) entry which is preliminary data.</text>
</comment>